<dbReference type="AlphaFoldDB" id="A0A918TXP4"/>
<dbReference type="PANTHER" id="PTHR15337">
    <property type="entry name" value="ANTERIOR GRADIENT PROTEIN-RELATED"/>
    <property type="match status" value="1"/>
</dbReference>
<keyword evidence="1" id="KW-0732">Signal</keyword>
<dbReference type="Pfam" id="PF13899">
    <property type="entry name" value="Thioredoxin_7"/>
    <property type="match status" value="1"/>
</dbReference>
<comment type="caution">
    <text evidence="4">The sequence shown here is derived from an EMBL/GenBank/DDBJ whole genome shotgun (WGS) entry which is preliminary data.</text>
</comment>
<reference evidence="4" key="1">
    <citation type="journal article" date="2014" name="Int. J. Syst. Evol. Microbiol.">
        <title>Complete genome sequence of Corynebacterium casei LMG S-19264T (=DSM 44701T), isolated from a smear-ripened cheese.</title>
        <authorList>
            <consortium name="US DOE Joint Genome Institute (JGI-PGF)"/>
            <person name="Walter F."/>
            <person name="Albersmeier A."/>
            <person name="Kalinowski J."/>
            <person name="Ruckert C."/>
        </authorList>
    </citation>
    <scope>NUCLEOTIDE SEQUENCE</scope>
    <source>
        <strain evidence="4">KCTC 12988</strain>
    </source>
</reference>
<dbReference type="Proteomes" id="UP000644507">
    <property type="component" value="Unassembled WGS sequence"/>
</dbReference>
<name>A0A918TXP4_9BACT</name>
<feature type="compositionally biased region" description="Acidic residues" evidence="2">
    <location>
        <begin position="327"/>
        <end position="337"/>
    </location>
</feature>
<keyword evidence="5" id="KW-1185">Reference proteome</keyword>
<proteinExistence type="predicted"/>
<sequence length="337" mass="37608">MPRKLRSIAVMKNKFLAAIGYFGALVTSTQAELTWLTDFEAGKKQAAETGKTLLVDFTGSDWCHWCIQLDKEVFSQEAFEPVAEEYVLVELDFPQDETLITPEQRGKNEALAEKIGIEGFPSVILFDAKGRPFARTGYQEGGPEAYLKHLAELSKPYNALKGAEGDARKDALAGFLKTIPGREIEESYREEFAELKKLDPKDETGLLAELETAKAMAEFEDSVEQNLSAGDFDAVITNVDDFLAKHDPQGEKRQHVLMGKVMVYVEQGDTKKAFAQLDEMAGFAPESEFSRNLDEIKKSITEHLKMREEMEKEAEAELPVEAPEPSVVEEAEAAEKE</sequence>
<dbReference type="InterPro" id="IPR036249">
    <property type="entry name" value="Thioredoxin-like_sf"/>
</dbReference>
<evidence type="ECO:0000259" key="3">
    <source>
        <dbReference type="PROSITE" id="PS51352"/>
    </source>
</evidence>
<feature type="region of interest" description="Disordered" evidence="2">
    <location>
        <begin position="308"/>
        <end position="337"/>
    </location>
</feature>
<gene>
    <name evidence="4" type="ORF">GCM10007100_39710</name>
</gene>
<dbReference type="PROSITE" id="PS51352">
    <property type="entry name" value="THIOREDOXIN_2"/>
    <property type="match status" value="1"/>
</dbReference>
<dbReference type="Gene3D" id="3.40.30.10">
    <property type="entry name" value="Glutaredoxin"/>
    <property type="match status" value="1"/>
</dbReference>
<evidence type="ECO:0000256" key="1">
    <source>
        <dbReference type="ARBA" id="ARBA00022729"/>
    </source>
</evidence>
<dbReference type="SUPFAM" id="SSF52833">
    <property type="entry name" value="Thioredoxin-like"/>
    <property type="match status" value="1"/>
</dbReference>
<feature type="domain" description="Thioredoxin" evidence="3">
    <location>
        <begin position="25"/>
        <end position="155"/>
    </location>
</feature>
<protein>
    <recommendedName>
        <fullName evidence="3">Thioredoxin domain-containing protein</fullName>
    </recommendedName>
</protein>
<evidence type="ECO:0000313" key="5">
    <source>
        <dbReference type="Proteomes" id="UP000644507"/>
    </source>
</evidence>
<evidence type="ECO:0000313" key="4">
    <source>
        <dbReference type="EMBL" id="GHC67685.1"/>
    </source>
</evidence>
<dbReference type="PANTHER" id="PTHR15337:SF11">
    <property type="entry name" value="THIOREDOXIN DOMAIN-CONTAINING PROTEIN"/>
    <property type="match status" value="1"/>
</dbReference>
<dbReference type="InterPro" id="IPR013766">
    <property type="entry name" value="Thioredoxin_domain"/>
</dbReference>
<organism evidence="4 5">
    <name type="scientific">Roseibacillus persicicus</name>
    <dbReference type="NCBI Taxonomy" id="454148"/>
    <lineage>
        <taxon>Bacteria</taxon>
        <taxon>Pseudomonadati</taxon>
        <taxon>Verrucomicrobiota</taxon>
        <taxon>Verrucomicrobiia</taxon>
        <taxon>Verrucomicrobiales</taxon>
        <taxon>Verrucomicrobiaceae</taxon>
        <taxon>Roseibacillus</taxon>
    </lineage>
</organism>
<dbReference type="EMBL" id="BMXI01000026">
    <property type="protein sequence ID" value="GHC67685.1"/>
    <property type="molecule type" value="Genomic_DNA"/>
</dbReference>
<reference evidence="4" key="2">
    <citation type="submission" date="2020-09" db="EMBL/GenBank/DDBJ databases">
        <authorList>
            <person name="Sun Q."/>
            <person name="Kim S."/>
        </authorList>
    </citation>
    <scope>NUCLEOTIDE SEQUENCE</scope>
    <source>
        <strain evidence="4">KCTC 12988</strain>
    </source>
</reference>
<evidence type="ECO:0000256" key="2">
    <source>
        <dbReference type="SAM" id="MobiDB-lite"/>
    </source>
</evidence>
<accession>A0A918TXP4</accession>
<dbReference type="InterPro" id="IPR051099">
    <property type="entry name" value="AGR/TXD"/>
</dbReference>